<gene>
    <name evidence="2" type="ORF">K7432_011492</name>
</gene>
<evidence type="ECO:0000256" key="1">
    <source>
        <dbReference type="SAM" id="MobiDB-lite"/>
    </source>
</evidence>
<dbReference type="EMBL" id="JASJQH010000894">
    <property type="protein sequence ID" value="KAK9762606.1"/>
    <property type="molecule type" value="Genomic_DNA"/>
</dbReference>
<protein>
    <submittedName>
        <fullName evidence="2">Uncharacterized protein</fullName>
    </submittedName>
</protein>
<dbReference type="Proteomes" id="UP001479436">
    <property type="component" value="Unassembled WGS sequence"/>
</dbReference>
<sequence length="191" mass="22012">MMIALLLHKPLKPLQFMVDSLTRFQARIDSNFLDLSENFFEFAQQISTKNPHSDQHNPGNSSLSIRYTSETDFNLEYTQDKVNHSNPVETKRKIDDLEEKSSENEHFPSLHKKLSARFHRTQITTNTPYNRGRRGSVSAESMKPSEEDYARVVIPKSNRAKIRIASATSSNLLFKNLKKDQMQEIASIEII</sequence>
<evidence type="ECO:0000313" key="3">
    <source>
        <dbReference type="Proteomes" id="UP001479436"/>
    </source>
</evidence>
<comment type="caution">
    <text evidence="2">The sequence shown here is derived from an EMBL/GenBank/DDBJ whole genome shotgun (WGS) entry which is preliminary data.</text>
</comment>
<keyword evidence="3" id="KW-1185">Reference proteome</keyword>
<reference evidence="2 3" key="1">
    <citation type="submission" date="2023-04" db="EMBL/GenBank/DDBJ databases">
        <title>Genome of Basidiobolus ranarum AG-B5.</title>
        <authorList>
            <person name="Stajich J.E."/>
            <person name="Carter-House D."/>
            <person name="Gryganskyi A."/>
        </authorList>
    </citation>
    <scope>NUCLEOTIDE SEQUENCE [LARGE SCALE GENOMIC DNA]</scope>
    <source>
        <strain evidence="2 3">AG-B5</strain>
    </source>
</reference>
<accession>A0ABR2WM77</accession>
<name>A0ABR2WM77_9FUNG</name>
<organism evidence="2 3">
    <name type="scientific">Basidiobolus ranarum</name>
    <dbReference type="NCBI Taxonomy" id="34480"/>
    <lineage>
        <taxon>Eukaryota</taxon>
        <taxon>Fungi</taxon>
        <taxon>Fungi incertae sedis</taxon>
        <taxon>Zoopagomycota</taxon>
        <taxon>Entomophthoromycotina</taxon>
        <taxon>Basidiobolomycetes</taxon>
        <taxon>Basidiobolales</taxon>
        <taxon>Basidiobolaceae</taxon>
        <taxon>Basidiobolus</taxon>
    </lineage>
</organism>
<proteinExistence type="predicted"/>
<feature type="region of interest" description="Disordered" evidence="1">
    <location>
        <begin position="126"/>
        <end position="145"/>
    </location>
</feature>
<evidence type="ECO:0000313" key="2">
    <source>
        <dbReference type="EMBL" id="KAK9762606.1"/>
    </source>
</evidence>